<evidence type="ECO:0000313" key="1">
    <source>
        <dbReference type="EMBL" id="MEH2557121.1"/>
    </source>
</evidence>
<dbReference type="EMBL" id="JAZHRV010000001">
    <property type="protein sequence ID" value="MEH2557121.1"/>
    <property type="molecule type" value="Genomic_DNA"/>
</dbReference>
<comment type="caution">
    <text evidence="1">The sequence shown here is derived from an EMBL/GenBank/DDBJ whole genome shotgun (WGS) entry which is preliminary data.</text>
</comment>
<evidence type="ECO:0000313" key="2">
    <source>
        <dbReference type="Proteomes" id="UP001364224"/>
    </source>
</evidence>
<protein>
    <recommendedName>
        <fullName evidence="3">Transposase</fullName>
    </recommendedName>
</protein>
<name>A0ABU8BG93_9BRAD</name>
<evidence type="ECO:0008006" key="3">
    <source>
        <dbReference type="Google" id="ProtNLM"/>
    </source>
</evidence>
<accession>A0ABU8BG93</accession>
<dbReference type="Proteomes" id="UP001364224">
    <property type="component" value="Unassembled WGS sequence"/>
</dbReference>
<keyword evidence="2" id="KW-1185">Reference proteome</keyword>
<gene>
    <name evidence="1" type="ORF">V1286_004650</name>
</gene>
<dbReference type="RefSeq" id="WP_334490280.1">
    <property type="nucleotide sequence ID" value="NZ_JAZHRV010000001.1"/>
</dbReference>
<reference evidence="1 2" key="1">
    <citation type="submission" date="2024-02" db="EMBL/GenBank/DDBJ databases">
        <title>Adaptive strategies in a cosmopolitan and abundant soil bacterium.</title>
        <authorList>
            <person name="Carini P."/>
        </authorList>
    </citation>
    <scope>NUCLEOTIDE SEQUENCE [LARGE SCALE GENOMIC DNA]</scope>
    <source>
        <strain evidence="1 2">AZCC 1608</strain>
    </source>
</reference>
<proteinExistence type="predicted"/>
<sequence length="69" mass="8091">MTNHTFKTGVDRNQPSLLPARVEDYVDRDNPVRAIDAFVETLLPMRWTLRSLAFAVRQVRERHASRGRR</sequence>
<organism evidence="1 2">
    <name type="scientific">Bradyrhizobium algeriense</name>
    <dbReference type="NCBI Taxonomy" id="634784"/>
    <lineage>
        <taxon>Bacteria</taxon>
        <taxon>Pseudomonadati</taxon>
        <taxon>Pseudomonadota</taxon>
        <taxon>Alphaproteobacteria</taxon>
        <taxon>Hyphomicrobiales</taxon>
        <taxon>Nitrobacteraceae</taxon>
        <taxon>Bradyrhizobium</taxon>
    </lineage>
</organism>